<sequence>MAIVVSIFPVLLWRMMAFQTNLLQAKGIQVLPPVNFTVTVSALAEVLLQWKPNPDQEKNDTVKYEVDIMTPTLDPFNTKKTCSTRTVVLHNGFSARIRTLLPYNNSQMESNWVTAKLQAPPGAVETSVTNLSCVIYMAINNTASLHCNWLAGKEAPEDTKYFLFYRYNSYTEECQEYSKDNWKRNIGCRFSNTYIKTSEIDEVVVVHINGSSKYTAIKPFEQLFNPNAIEKVNPPRNVTVSLKQNNLLVMWEMPDSFFIKECFEYEFNIYNWKTGYKKTWETKLNSFSLRIDDTCRYSIKIRANHQSWCSEGIWSEWTESVYTGENQPRTSLDSKAYMVLIALIVFVCAMSLLIAIICRKYHLWSRLFPPIPTPQNSIKNLFLNKSYQVKEMCYIICTEETINSLWLLPLPRHMLSLYFFCIVLLESN</sequence>
<organism evidence="11 12">
    <name type="scientific">Chrysemys picta bellii</name>
    <name type="common">Western painted turtle</name>
    <name type="synonym">Emys bellii</name>
    <dbReference type="NCBI Taxonomy" id="8478"/>
    <lineage>
        <taxon>Eukaryota</taxon>
        <taxon>Metazoa</taxon>
        <taxon>Chordata</taxon>
        <taxon>Craniata</taxon>
        <taxon>Vertebrata</taxon>
        <taxon>Euteleostomi</taxon>
        <taxon>Archelosauria</taxon>
        <taxon>Testudinata</taxon>
        <taxon>Testudines</taxon>
        <taxon>Cryptodira</taxon>
        <taxon>Durocryptodira</taxon>
        <taxon>Testudinoidea</taxon>
        <taxon>Emydidae</taxon>
        <taxon>Chrysemys</taxon>
    </lineage>
</organism>
<evidence type="ECO:0000256" key="9">
    <source>
        <dbReference type="SAM" id="SignalP"/>
    </source>
</evidence>
<dbReference type="SUPFAM" id="SSF49265">
    <property type="entry name" value="Fibronectin type III"/>
    <property type="match status" value="2"/>
</dbReference>
<feature type="transmembrane region" description="Helical" evidence="8">
    <location>
        <begin position="336"/>
        <end position="358"/>
    </location>
</feature>
<evidence type="ECO:0000256" key="7">
    <source>
        <dbReference type="ARBA" id="ARBA00023180"/>
    </source>
</evidence>
<dbReference type="PANTHER" id="PTHR23037">
    <property type="entry name" value="CYTOKINE RECEPTOR"/>
    <property type="match status" value="1"/>
</dbReference>
<evidence type="ECO:0000256" key="2">
    <source>
        <dbReference type="ARBA" id="ARBA00022692"/>
    </source>
</evidence>
<dbReference type="AlphaFoldDB" id="A0A8C3P8Z0"/>
<accession>A0A8C3P8Z0</accession>
<feature type="signal peptide" evidence="9">
    <location>
        <begin position="1"/>
        <end position="17"/>
    </location>
</feature>
<dbReference type="FunFam" id="2.60.40.10:FF:000818">
    <property type="entry name" value="Interleukin 5 receptor subunit alpha"/>
    <property type="match status" value="1"/>
</dbReference>
<dbReference type="Proteomes" id="UP000694380">
    <property type="component" value="Unplaced"/>
</dbReference>
<evidence type="ECO:0000256" key="1">
    <source>
        <dbReference type="ARBA" id="ARBA00004479"/>
    </source>
</evidence>
<dbReference type="OMA" id="NKFRDPF"/>
<protein>
    <submittedName>
        <fullName evidence="11">Interleukin 5 receptor subunit alpha</fullName>
    </submittedName>
</protein>
<feature type="domain" description="Type I cytokine receptor cytokine-binding" evidence="10">
    <location>
        <begin position="130"/>
        <end position="229"/>
    </location>
</feature>
<evidence type="ECO:0000313" key="12">
    <source>
        <dbReference type="Proteomes" id="UP000694380"/>
    </source>
</evidence>
<evidence type="ECO:0000313" key="11">
    <source>
        <dbReference type="Ensembl" id="ENSCPBP00000024800.1"/>
    </source>
</evidence>
<dbReference type="Pfam" id="PF09240">
    <property type="entry name" value="IL6Ra-bind"/>
    <property type="match status" value="1"/>
</dbReference>
<gene>
    <name evidence="11" type="primary">IL5RA</name>
</gene>
<keyword evidence="2 8" id="KW-0812">Transmembrane</keyword>
<dbReference type="Gene3D" id="2.60.40.10">
    <property type="entry name" value="Immunoglobulins"/>
    <property type="match status" value="3"/>
</dbReference>
<reference evidence="11" key="2">
    <citation type="submission" date="2025-09" db="UniProtKB">
        <authorList>
            <consortium name="Ensembl"/>
        </authorList>
    </citation>
    <scope>IDENTIFICATION</scope>
</reference>
<comment type="subcellular location">
    <subcellularLocation>
        <location evidence="1">Membrane</location>
        <topology evidence="1">Single-pass type I membrane protein</topology>
    </subcellularLocation>
</comment>
<evidence type="ECO:0000256" key="6">
    <source>
        <dbReference type="ARBA" id="ARBA00023170"/>
    </source>
</evidence>
<proteinExistence type="predicted"/>
<keyword evidence="3 9" id="KW-0732">Signal</keyword>
<reference evidence="11" key="1">
    <citation type="submission" date="2025-08" db="UniProtKB">
        <authorList>
            <consortium name="Ensembl"/>
        </authorList>
    </citation>
    <scope>IDENTIFICATION</scope>
</reference>
<dbReference type="InterPro" id="IPR015321">
    <property type="entry name" value="TypeI_recpt_CBD"/>
</dbReference>
<keyword evidence="7" id="KW-0325">Glycoprotein</keyword>
<evidence type="ECO:0000259" key="10">
    <source>
        <dbReference type="Pfam" id="PF09240"/>
    </source>
</evidence>
<dbReference type="PANTHER" id="PTHR23037:SF46">
    <property type="entry name" value="INTERLEUKIN 5 RECEPTOR SUBUNIT ALPHA"/>
    <property type="match status" value="1"/>
</dbReference>
<dbReference type="GO" id="GO:0004896">
    <property type="term" value="F:cytokine receptor activity"/>
    <property type="evidence" value="ECO:0007669"/>
    <property type="project" value="InterPro"/>
</dbReference>
<evidence type="ECO:0000256" key="4">
    <source>
        <dbReference type="ARBA" id="ARBA00022989"/>
    </source>
</evidence>
<evidence type="ECO:0000256" key="8">
    <source>
        <dbReference type="SAM" id="Phobius"/>
    </source>
</evidence>
<dbReference type="Ensembl" id="ENSCPBT00000029206.1">
    <property type="protein sequence ID" value="ENSCPBP00000024800.1"/>
    <property type="gene ID" value="ENSCPBG00000017639.1"/>
</dbReference>
<dbReference type="FunFam" id="2.60.40.10:FF:000741">
    <property type="entry name" value="Interleukin 5 receptor subunit alpha"/>
    <property type="match status" value="1"/>
</dbReference>
<dbReference type="PROSITE" id="PS01356">
    <property type="entry name" value="HEMATOPO_REC_S_F2"/>
    <property type="match status" value="1"/>
</dbReference>
<dbReference type="GO" id="GO:0009897">
    <property type="term" value="C:external side of plasma membrane"/>
    <property type="evidence" value="ECO:0007669"/>
    <property type="project" value="TreeGrafter"/>
</dbReference>
<dbReference type="InterPro" id="IPR013783">
    <property type="entry name" value="Ig-like_fold"/>
</dbReference>
<feature type="chain" id="PRO_5034215205" evidence="9">
    <location>
        <begin position="18"/>
        <end position="428"/>
    </location>
</feature>
<dbReference type="InterPro" id="IPR036116">
    <property type="entry name" value="FN3_sf"/>
</dbReference>
<keyword evidence="4 8" id="KW-1133">Transmembrane helix</keyword>
<dbReference type="InterPro" id="IPR003532">
    <property type="entry name" value="Short_hematopoietin_rcpt_2_CS"/>
</dbReference>
<keyword evidence="6" id="KW-0675">Receptor</keyword>
<evidence type="ECO:0000256" key="5">
    <source>
        <dbReference type="ARBA" id="ARBA00023136"/>
    </source>
</evidence>
<dbReference type="GeneTree" id="ENSGT00940000160890"/>
<evidence type="ECO:0000256" key="3">
    <source>
        <dbReference type="ARBA" id="ARBA00022729"/>
    </source>
</evidence>
<keyword evidence="12" id="KW-1185">Reference proteome</keyword>
<name>A0A8C3P8Z0_CHRPI</name>
<keyword evidence="5 8" id="KW-0472">Membrane</keyword>